<evidence type="ECO:0000313" key="2">
    <source>
        <dbReference type="Proteomes" id="UP000762676"/>
    </source>
</evidence>
<protein>
    <submittedName>
        <fullName evidence="1">Uncharacterized protein</fullName>
    </submittedName>
</protein>
<dbReference type="AlphaFoldDB" id="A0AAV4HXS2"/>
<gene>
    <name evidence="1" type="ORF">ElyMa_006458100</name>
</gene>
<sequence length="119" mass="13789">MRREYLYRSEQRKLARKTAECRDRERDTSELECVDGLCYHVGGGRKTLLDTKNPTDVTFKGREKCRLKFSLMTDLTLLLKLVILTCTKKDIGTQWLFGPILHFLPSPGRLRGLEKAKQS</sequence>
<organism evidence="1 2">
    <name type="scientific">Elysia marginata</name>
    <dbReference type="NCBI Taxonomy" id="1093978"/>
    <lineage>
        <taxon>Eukaryota</taxon>
        <taxon>Metazoa</taxon>
        <taxon>Spiralia</taxon>
        <taxon>Lophotrochozoa</taxon>
        <taxon>Mollusca</taxon>
        <taxon>Gastropoda</taxon>
        <taxon>Heterobranchia</taxon>
        <taxon>Euthyneura</taxon>
        <taxon>Panpulmonata</taxon>
        <taxon>Sacoglossa</taxon>
        <taxon>Placobranchoidea</taxon>
        <taxon>Plakobranchidae</taxon>
        <taxon>Elysia</taxon>
    </lineage>
</organism>
<keyword evidence="2" id="KW-1185">Reference proteome</keyword>
<dbReference type="EMBL" id="BMAT01012972">
    <property type="protein sequence ID" value="GFS02973.1"/>
    <property type="molecule type" value="Genomic_DNA"/>
</dbReference>
<name>A0AAV4HXS2_9GAST</name>
<reference evidence="1 2" key="1">
    <citation type="journal article" date="2021" name="Elife">
        <title>Chloroplast acquisition without the gene transfer in kleptoplastic sea slugs, Plakobranchus ocellatus.</title>
        <authorList>
            <person name="Maeda T."/>
            <person name="Takahashi S."/>
            <person name="Yoshida T."/>
            <person name="Shimamura S."/>
            <person name="Takaki Y."/>
            <person name="Nagai Y."/>
            <person name="Toyoda A."/>
            <person name="Suzuki Y."/>
            <person name="Arimoto A."/>
            <person name="Ishii H."/>
            <person name="Satoh N."/>
            <person name="Nishiyama T."/>
            <person name="Hasebe M."/>
            <person name="Maruyama T."/>
            <person name="Minagawa J."/>
            <person name="Obokata J."/>
            <person name="Shigenobu S."/>
        </authorList>
    </citation>
    <scope>NUCLEOTIDE SEQUENCE [LARGE SCALE GENOMIC DNA]</scope>
</reference>
<accession>A0AAV4HXS2</accession>
<proteinExistence type="predicted"/>
<dbReference type="Proteomes" id="UP000762676">
    <property type="component" value="Unassembled WGS sequence"/>
</dbReference>
<comment type="caution">
    <text evidence="1">The sequence shown here is derived from an EMBL/GenBank/DDBJ whole genome shotgun (WGS) entry which is preliminary data.</text>
</comment>
<evidence type="ECO:0000313" key="1">
    <source>
        <dbReference type="EMBL" id="GFS02973.1"/>
    </source>
</evidence>